<proteinExistence type="predicted"/>
<feature type="non-terminal residue" evidence="1">
    <location>
        <position position="84"/>
    </location>
</feature>
<protein>
    <submittedName>
        <fullName evidence="1">31195_t:CDS:1</fullName>
    </submittedName>
</protein>
<evidence type="ECO:0000313" key="2">
    <source>
        <dbReference type="Proteomes" id="UP000789920"/>
    </source>
</evidence>
<reference evidence="1" key="1">
    <citation type="submission" date="2021-06" db="EMBL/GenBank/DDBJ databases">
        <authorList>
            <person name="Kallberg Y."/>
            <person name="Tangrot J."/>
            <person name="Rosling A."/>
        </authorList>
    </citation>
    <scope>NUCLEOTIDE SEQUENCE</scope>
    <source>
        <strain evidence="1">MA461A</strain>
    </source>
</reference>
<accession>A0ACA9SYJ6</accession>
<keyword evidence="2" id="KW-1185">Reference proteome</keyword>
<evidence type="ECO:0000313" key="1">
    <source>
        <dbReference type="EMBL" id="CAG8850460.1"/>
    </source>
</evidence>
<comment type="caution">
    <text evidence="1">The sequence shown here is derived from an EMBL/GenBank/DDBJ whole genome shotgun (WGS) entry which is preliminary data.</text>
</comment>
<name>A0ACA9SYJ6_9GLOM</name>
<dbReference type="Proteomes" id="UP000789920">
    <property type="component" value="Unassembled WGS sequence"/>
</dbReference>
<gene>
    <name evidence="1" type="ORF">RPERSI_LOCUS36107</name>
</gene>
<dbReference type="EMBL" id="CAJVQC010170895">
    <property type="protein sequence ID" value="CAG8850460.1"/>
    <property type="molecule type" value="Genomic_DNA"/>
</dbReference>
<sequence length="84" mass="10146">KNNPNRNVYITTLDNSHNHDLFLYRTKFFNDSELTQEMYDRRALRKEFPDHEVYLSKIHKAIAKYYSGKRKDMLNDAASLYEEL</sequence>
<organism evidence="1 2">
    <name type="scientific">Racocetra persica</name>
    <dbReference type="NCBI Taxonomy" id="160502"/>
    <lineage>
        <taxon>Eukaryota</taxon>
        <taxon>Fungi</taxon>
        <taxon>Fungi incertae sedis</taxon>
        <taxon>Mucoromycota</taxon>
        <taxon>Glomeromycotina</taxon>
        <taxon>Glomeromycetes</taxon>
        <taxon>Diversisporales</taxon>
        <taxon>Gigasporaceae</taxon>
        <taxon>Racocetra</taxon>
    </lineage>
</organism>
<feature type="non-terminal residue" evidence="1">
    <location>
        <position position="1"/>
    </location>
</feature>